<dbReference type="SUPFAM" id="SSF46785">
    <property type="entry name" value="Winged helix' DNA-binding domain"/>
    <property type="match status" value="1"/>
</dbReference>
<evidence type="ECO:0000313" key="6">
    <source>
        <dbReference type="EMBL" id="NNM74153.1"/>
    </source>
</evidence>
<keyword evidence="4" id="KW-0804">Transcription</keyword>
<evidence type="ECO:0000256" key="3">
    <source>
        <dbReference type="ARBA" id="ARBA00023125"/>
    </source>
</evidence>
<name>A0A849IJN8_9HYPH</name>
<evidence type="ECO:0000256" key="4">
    <source>
        <dbReference type="ARBA" id="ARBA00023163"/>
    </source>
</evidence>
<dbReference type="GO" id="GO:0003700">
    <property type="term" value="F:DNA-binding transcription factor activity"/>
    <property type="evidence" value="ECO:0007669"/>
    <property type="project" value="InterPro"/>
</dbReference>
<evidence type="ECO:0000313" key="7">
    <source>
        <dbReference type="Proteomes" id="UP000564885"/>
    </source>
</evidence>
<protein>
    <submittedName>
        <fullName evidence="6">LysR family transcriptional regulator</fullName>
    </submittedName>
</protein>
<dbReference type="EMBL" id="JABEPP010000005">
    <property type="protein sequence ID" value="NNM74153.1"/>
    <property type="molecule type" value="Genomic_DNA"/>
</dbReference>
<dbReference type="Pfam" id="PF03466">
    <property type="entry name" value="LysR_substrate"/>
    <property type="match status" value="1"/>
</dbReference>
<dbReference type="Gene3D" id="3.40.190.10">
    <property type="entry name" value="Periplasmic binding protein-like II"/>
    <property type="match status" value="2"/>
</dbReference>
<feature type="domain" description="HTH lysR-type" evidence="5">
    <location>
        <begin position="6"/>
        <end position="63"/>
    </location>
</feature>
<dbReference type="PANTHER" id="PTHR30537:SF74">
    <property type="entry name" value="HTH-TYPE TRANSCRIPTIONAL REGULATOR TRPI"/>
    <property type="match status" value="1"/>
</dbReference>
<dbReference type="SUPFAM" id="SSF53850">
    <property type="entry name" value="Periplasmic binding protein-like II"/>
    <property type="match status" value="1"/>
</dbReference>
<gene>
    <name evidence="6" type="ORF">HJG44_17405</name>
</gene>
<dbReference type="InterPro" id="IPR036388">
    <property type="entry name" value="WH-like_DNA-bd_sf"/>
</dbReference>
<dbReference type="Proteomes" id="UP000564885">
    <property type="component" value="Unassembled WGS sequence"/>
</dbReference>
<keyword evidence="2" id="KW-0805">Transcription regulation</keyword>
<comment type="caution">
    <text evidence="6">The sequence shown here is derived from an EMBL/GenBank/DDBJ whole genome shotgun (WGS) entry which is preliminary data.</text>
</comment>
<keyword evidence="7" id="KW-1185">Reference proteome</keyword>
<dbReference type="PANTHER" id="PTHR30537">
    <property type="entry name" value="HTH-TYPE TRANSCRIPTIONAL REGULATOR"/>
    <property type="match status" value="1"/>
</dbReference>
<dbReference type="InterPro" id="IPR058163">
    <property type="entry name" value="LysR-type_TF_proteobact-type"/>
</dbReference>
<comment type="similarity">
    <text evidence="1">Belongs to the LysR transcriptional regulatory family.</text>
</comment>
<dbReference type="Gene3D" id="1.10.10.10">
    <property type="entry name" value="Winged helix-like DNA-binding domain superfamily/Winged helix DNA-binding domain"/>
    <property type="match status" value="1"/>
</dbReference>
<dbReference type="CDD" id="cd08432">
    <property type="entry name" value="PBP2_GcdR_TrpI_HvrB_AmpR_like"/>
    <property type="match status" value="1"/>
</dbReference>
<organism evidence="6 7">
    <name type="scientific">Enterovirga aerilata</name>
    <dbReference type="NCBI Taxonomy" id="2730920"/>
    <lineage>
        <taxon>Bacteria</taxon>
        <taxon>Pseudomonadati</taxon>
        <taxon>Pseudomonadota</taxon>
        <taxon>Alphaproteobacteria</taxon>
        <taxon>Hyphomicrobiales</taxon>
        <taxon>Methylobacteriaceae</taxon>
        <taxon>Enterovirga</taxon>
    </lineage>
</organism>
<keyword evidence="3" id="KW-0238">DNA-binding</keyword>
<dbReference type="PROSITE" id="PS50931">
    <property type="entry name" value="HTH_LYSR"/>
    <property type="match status" value="1"/>
</dbReference>
<proteinExistence type="inferred from homology"/>
<accession>A0A849IJN8</accession>
<dbReference type="FunFam" id="1.10.10.10:FF:000038">
    <property type="entry name" value="Glycine cleavage system transcriptional activator"/>
    <property type="match status" value="1"/>
</dbReference>
<dbReference type="PRINTS" id="PR00039">
    <property type="entry name" value="HTHLYSR"/>
</dbReference>
<dbReference type="InterPro" id="IPR000847">
    <property type="entry name" value="LysR_HTH_N"/>
</dbReference>
<dbReference type="GO" id="GO:0043565">
    <property type="term" value="F:sequence-specific DNA binding"/>
    <property type="evidence" value="ECO:0007669"/>
    <property type="project" value="TreeGrafter"/>
</dbReference>
<dbReference type="GO" id="GO:0006351">
    <property type="term" value="P:DNA-templated transcription"/>
    <property type="evidence" value="ECO:0007669"/>
    <property type="project" value="TreeGrafter"/>
</dbReference>
<dbReference type="Pfam" id="PF00126">
    <property type="entry name" value="HTH_1"/>
    <property type="match status" value="1"/>
</dbReference>
<reference evidence="6 7" key="1">
    <citation type="submission" date="2020-04" db="EMBL/GenBank/DDBJ databases">
        <title>Enterovirga sp. isolate from soil.</title>
        <authorList>
            <person name="Chea S."/>
            <person name="Kim D.-U."/>
        </authorList>
    </citation>
    <scope>NUCLEOTIDE SEQUENCE [LARGE SCALE GENOMIC DNA]</scope>
    <source>
        <strain evidence="6 7">DB1703</strain>
    </source>
</reference>
<dbReference type="RefSeq" id="WP_171219620.1">
    <property type="nucleotide sequence ID" value="NZ_JABEPP010000005.1"/>
</dbReference>
<evidence type="ECO:0000256" key="2">
    <source>
        <dbReference type="ARBA" id="ARBA00023015"/>
    </source>
</evidence>
<dbReference type="AlphaFoldDB" id="A0A849IJN8"/>
<evidence type="ECO:0000259" key="5">
    <source>
        <dbReference type="PROSITE" id="PS50931"/>
    </source>
</evidence>
<dbReference type="InterPro" id="IPR036390">
    <property type="entry name" value="WH_DNA-bd_sf"/>
</dbReference>
<dbReference type="InterPro" id="IPR005119">
    <property type="entry name" value="LysR_subst-bd"/>
</dbReference>
<sequence length="307" mass="33627">MSHDVTPLNPLRVFEVAARLGSFTRAAQELSVTQPAISRQIATLENYLRVRLFMRGRQQVALTPEGERYYEQVAPALAAIAAASSDLRAREQEQPLRVRVYPTFAAKWLIPRMGSLSAAHPRLKIKLISAVAPVNFGRDDVDVAIQLGRHEGPGIRCQHLFTDVLQPVCSPELLKRGPPLDRVSDLAAHRLLHSKYRMTDWAYWLEANGYSGPAMADGMTFPSSVLTYQAAMEGLGVAIGQVALLEAECRSGRLVPLFTPVKRDLAYQALWPSSEASKRGLRTFLSWLKSEAAKSPALSAAGGAATP</sequence>
<evidence type="ECO:0000256" key="1">
    <source>
        <dbReference type="ARBA" id="ARBA00009437"/>
    </source>
</evidence>